<feature type="domain" description="Fibronectin type-III" evidence="7">
    <location>
        <begin position="542"/>
        <end position="632"/>
    </location>
</feature>
<dbReference type="PANTHER" id="PTHR23278">
    <property type="entry name" value="SIDESTEP PROTEIN"/>
    <property type="match status" value="1"/>
</dbReference>
<dbReference type="OrthoDB" id="5843397at2759"/>
<organism evidence="8 9">
    <name type="scientific">Rhynchophorus ferrugineus</name>
    <name type="common">Red palm weevil</name>
    <name type="synonym">Curculio ferrugineus</name>
    <dbReference type="NCBI Taxonomy" id="354439"/>
    <lineage>
        <taxon>Eukaryota</taxon>
        <taxon>Metazoa</taxon>
        <taxon>Ecdysozoa</taxon>
        <taxon>Arthropoda</taxon>
        <taxon>Hexapoda</taxon>
        <taxon>Insecta</taxon>
        <taxon>Pterygota</taxon>
        <taxon>Neoptera</taxon>
        <taxon>Endopterygota</taxon>
        <taxon>Coleoptera</taxon>
        <taxon>Polyphaga</taxon>
        <taxon>Cucujiformia</taxon>
        <taxon>Curculionidae</taxon>
        <taxon>Dryophthorinae</taxon>
        <taxon>Rhynchophorus</taxon>
    </lineage>
</organism>
<dbReference type="InterPro" id="IPR036116">
    <property type="entry name" value="FN3_sf"/>
</dbReference>
<evidence type="ECO:0000313" key="8">
    <source>
        <dbReference type="EMBL" id="KAF7280091.1"/>
    </source>
</evidence>
<dbReference type="SUPFAM" id="SSF49265">
    <property type="entry name" value="Fibronectin type III"/>
    <property type="match status" value="1"/>
</dbReference>
<dbReference type="SUPFAM" id="SSF48726">
    <property type="entry name" value="Immunoglobulin"/>
    <property type="match status" value="5"/>
</dbReference>
<feature type="region of interest" description="Disordered" evidence="4">
    <location>
        <begin position="702"/>
        <end position="739"/>
    </location>
</feature>
<evidence type="ECO:0000256" key="2">
    <source>
        <dbReference type="ARBA" id="ARBA00023136"/>
    </source>
</evidence>
<name>A0A834MD22_RHYFE</name>
<dbReference type="SMART" id="SM00408">
    <property type="entry name" value="IGc2"/>
    <property type="match status" value="3"/>
</dbReference>
<dbReference type="SMART" id="SM00409">
    <property type="entry name" value="IG"/>
    <property type="match status" value="5"/>
</dbReference>
<dbReference type="Proteomes" id="UP000625711">
    <property type="component" value="Unassembled WGS sequence"/>
</dbReference>
<keyword evidence="2 5" id="KW-0472">Membrane</keyword>
<feature type="transmembrane region" description="Helical" evidence="5">
    <location>
        <begin position="648"/>
        <end position="673"/>
    </location>
</feature>
<dbReference type="EMBL" id="JAACXV010000322">
    <property type="protein sequence ID" value="KAF7280091.1"/>
    <property type="molecule type" value="Genomic_DNA"/>
</dbReference>
<keyword evidence="5" id="KW-1133">Transmembrane helix</keyword>
<dbReference type="InterPro" id="IPR036179">
    <property type="entry name" value="Ig-like_dom_sf"/>
</dbReference>
<dbReference type="InterPro" id="IPR013783">
    <property type="entry name" value="Ig-like_fold"/>
</dbReference>
<feature type="domain" description="Ig-like" evidence="6">
    <location>
        <begin position="439"/>
        <end position="521"/>
    </location>
</feature>
<comment type="caution">
    <text evidence="8">The sequence shown here is derived from an EMBL/GenBank/DDBJ whole genome shotgun (WGS) entry which is preliminary data.</text>
</comment>
<evidence type="ECO:0000259" key="6">
    <source>
        <dbReference type="PROSITE" id="PS50835"/>
    </source>
</evidence>
<evidence type="ECO:0000259" key="7">
    <source>
        <dbReference type="PROSITE" id="PS50853"/>
    </source>
</evidence>
<dbReference type="InterPro" id="IPR003961">
    <property type="entry name" value="FN3_dom"/>
</dbReference>
<evidence type="ECO:0000313" key="9">
    <source>
        <dbReference type="Proteomes" id="UP000625711"/>
    </source>
</evidence>
<dbReference type="AlphaFoldDB" id="A0A834MD22"/>
<evidence type="ECO:0000256" key="4">
    <source>
        <dbReference type="SAM" id="MobiDB-lite"/>
    </source>
</evidence>
<keyword evidence="9" id="KW-1185">Reference proteome</keyword>
<dbReference type="InterPro" id="IPR007110">
    <property type="entry name" value="Ig-like_dom"/>
</dbReference>
<dbReference type="Pfam" id="PF13927">
    <property type="entry name" value="Ig_3"/>
    <property type="match status" value="3"/>
</dbReference>
<reference evidence="8" key="1">
    <citation type="submission" date="2020-08" db="EMBL/GenBank/DDBJ databases">
        <title>Genome sequencing and assembly of the red palm weevil Rhynchophorus ferrugineus.</title>
        <authorList>
            <person name="Dias G.B."/>
            <person name="Bergman C.M."/>
            <person name="Manee M."/>
        </authorList>
    </citation>
    <scope>NUCLEOTIDE SEQUENCE</scope>
    <source>
        <strain evidence="8">AA-2017</strain>
        <tissue evidence="8">Whole larva</tissue>
    </source>
</reference>
<dbReference type="Pfam" id="PF08205">
    <property type="entry name" value="C2-set_2"/>
    <property type="match status" value="1"/>
</dbReference>
<dbReference type="PROSITE" id="PS50853">
    <property type="entry name" value="FN3"/>
    <property type="match status" value="1"/>
</dbReference>
<evidence type="ECO:0000256" key="3">
    <source>
        <dbReference type="ARBA" id="ARBA00023157"/>
    </source>
</evidence>
<dbReference type="GO" id="GO:0016020">
    <property type="term" value="C:membrane"/>
    <property type="evidence" value="ECO:0007669"/>
    <property type="project" value="UniProtKB-SubCell"/>
</dbReference>
<keyword evidence="3" id="KW-1015">Disulfide bond</keyword>
<feature type="domain" description="Ig-like" evidence="6">
    <location>
        <begin position="342"/>
        <end position="434"/>
    </location>
</feature>
<gene>
    <name evidence="8" type="ORF">GWI33_006418</name>
</gene>
<feature type="domain" description="Ig-like" evidence="6">
    <location>
        <begin position="136"/>
        <end position="230"/>
    </location>
</feature>
<dbReference type="CDD" id="cd00063">
    <property type="entry name" value="FN3"/>
    <property type="match status" value="1"/>
</dbReference>
<dbReference type="InterPro" id="IPR003599">
    <property type="entry name" value="Ig_sub"/>
</dbReference>
<evidence type="ECO:0000256" key="1">
    <source>
        <dbReference type="ARBA" id="ARBA00004167"/>
    </source>
</evidence>
<accession>A0A834MD22</accession>
<dbReference type="InterPro" id="IPR013162">
    <property type="entry name" value="CD80_C2-set"/>
</dbReference>
<sequence>MRHINEKRLQKRAISHTRQPIVISSHRGRRLGFVQRDIIDGQINNRPLVIGKAVRYLRDGSGYDVRGAYITRPKHWKDDSLEGRALYQCMTTPSTLSIDKVVESDEGEYRCRIDYLKSPTKNLRVSLSIIVPPSRPTIIDEKGKEVIEYAGPYEEGGDMVLQCVVTGGKPEPSIKWWREGKLIESSAMRSGFENVLTSQLTVRGLRRADQHARFTCQASNNNISQPMAVTRSIEIYFRPLAVDILSSNQPYSAGRKYELPCQTFGSRPPAQVRWTLDGKLLDSSKFNIKTITTEDGNTTTSTITLTPTEKDNGRTLACRAINPLVKNGELEISLQLNVYYIPTLQLLFGSKLNPDDIEEGDDVYFECKVDANPQAYKIVWKHNDQIIQANQKTGIIMISTSLALQGVTRSQAGNYTCIASNVEGDGDSNTVELKVMYKPICRMNQKRVYGVARHENAKILCEVESYPQPDRFSWSFNNSAETIEVAQSRYNSQTDHHFSSVLTYTPVTELDYGTVMCWANNMAGRQQEPCIFHIIVAGKPDPLYNCSIVNRTNDSLEVECTEGFDGGQPQYFLLEVYDRKSGVLQANVSAKFPLFIVSGLDPGKELKMAVYAANAKGRSDPVLLEGFTLKVAEKQTVLSLGTRDQIEIAPVLGVLVGVVTAVLLVTVIILVALKIRRSRRNGSRAHRPRFLPVKDKVTMPLRSESEDVFEKDDKNPDVVPSNKDSDYQLGSAAQTPGLNNSVMSVSGNPGDFGRNVSPPMASPTGIQNVTPLAEAYMARNRNFTSPNGTNNEVVYAELQLARPCSLDPIKNGVQHYSPSQQQQYATIRKGDDSSTIYTQIDHGRRVPPPPLANNRTSPMVSPVTSIFPTSKPGLYHREVVTVRTPLMGCQQESCV</sequence>
<evidence type="ECO:0000256" key="5">
    <source>
        <dbReference type="SAM" id="Phobius"/>
    </source>
</evidence>
<dbReference type="PROSITE" id="PS50835">
    <property type="entry name" value="IG_LIKE"/>
    <property type="match status" value="5"/>
</dbReference>
<proteinExistence type="predicted"/>
<keyword evidence="5" id="KW-0812">Transmembrane</keyword>
<protein>
    <recommendedName>
        <fullName evidence="10">Nephrin</fullName>
    </recommendedName>
</protein>
<dbReference type="InterPro" id="IPR003598">
    <property type="entry name" value="Ig_sub2"/>
</dbReference>
<feature type="domain" description="Ig-like" evidence="6">
    <location>
        <begin position="239"/>
        <end position="337"/>
    </location>
</feature>
<dbReference type="CDD" id="cd00096">
    <property type="entry name" value="Ig"/>
    <property type="match status" value="2"/>
</dbReference>
<comment type="subcellular location">
    <subcellularLocation>
        <location evidence="1">Membrane</location>
        <topology evidence="1">Single-pass membrane protein</topology>
    </subcellularLocation>
</comment>
<feature type="domain" description="Ig-like" evidence="6">
    <location>
        <begin position="76"/>
        <end position="128"/>
    </location>
</feature>
<dbReference type="PANTHER" id="PTHR23278:SF19">
    <property type="entry name" value="OBSCURIN"/>
    <property type="match status" value="1"/>
</dbReference>
<dbReference type="Gene3D" id="2.60.40.10">
    <property type="entry name" value="Immunoglobulins"/>
    <property type="match status" value="6"/>
</dbReference>
<evidence type="ECO:0008006" key="10">
    <source>
        <dbReference type="Google" id="ProtNLM"/>
    </source>
</evidence>